<dbReference type="GO" id="GO:0006935">
    <property type="term" value="P:chemotaxis"/>
    <property type="evidence" value="ECO:0007669"/>
    <property type="project" value="UniProtKB-KW"/>
</dbReference>
<evidence type="ECO:0000256" key="1">
    <source>
        <dbReference type="ARBA" id="ARBA00004651"/>
    </source>
</evidence>
<evidence type="ECO:0000313" key="14">
    <source>
        <dbReference type="EMBL" id="KTE93202.1"/>
    </source>
</evidence>
<gene>
    <name evidence="14" type="ORF">AT727_15855</name>
    <name evidence="13" type="ORF">DPCES_2169</name>
</gene>
<sequence>MKLKKIKYKLLLVFMPIFLLSFIALSAISYYLSSSALSQSVEETGMAVGREYAVRVEGYIEQAIIQQEAFAAEIVYMGALEDQQQLVKTLEWGKSRSKVLESAVFIAPSGAAVRSDGTTVELGDRDYFKKVLATKSPVVSELVTSRTTGKTAFNVAVPVMDGDQVLGVLTGSFAMEKLGGLMKDLKFLSTGYGLIVDGSGLVIAFPQAEEMVGKLDLSKEDIDESLKTKEAKLDKKLMELFSQSMEEKGQLVGRYTSIRGVEVIGTFTPINLAGDRQWNVLIAAPVTEEYEPISNLARSMVVTSFLCILISIAVTVIFSGRMSRVFIRLRDECLVMAEGDFRQRDEEAEAYDEVGQASAGLVKMRSNVRELIAKAMAGVEQVAASSQELTAVSEQSASAADQVAQSVGEIACSAETEAVAIKHLEEESQRIIEGLEKIDNSTANVERLSLDARQSADHGLLKVEEAIAQMQKVGQGSAEMQETVAKLQNGFGEISQIVDIITSIAEQTNLLALNAAIEAARAGEHGRGFSVVSEEVRKLAEESRTAADRIRLLVKDNQENVEMTVQVSHESAESIDLGISHVFSTGESFKGIKTAIENLSQDVGQVSAAVEHLAEIGRSFYGQLDKINEMSERTSGETQNVSAATEEQLAAMQEVANYSQRLSEMAGNLQAVIGEFKI</sequence>
<dbReference type="EMBL" id="LOCK01000008">
    <property type="protein sequence ID" value="KTE93202.1"/>
    <property type="molecule type" value="Genomic_DNA"/>
</dbReference>
<keyword evidence="2" id="KW-1003">Cell membrane</keyword>
<dbReference type="OrthoDB" id="9810264at2"/>
<keyword evidence="7 9" id="KW-0807">Transducer</keyword>
<keyword evidence="6 10" id="KW-0472">Membrane</keyword>
<dbReference type="AlphaFoldDB" id="A0A098B2F8"/>
<dbReference type="PANTHER" id="PTHR32089:SF112">
    <property type="entry name" value="LYSOZYME-LIKE PROTEIN-RELATED"/>
    <property type="match status" value="1"/>
</dbReference>
<dbReference type="Gene3D" id="3.30.450.20">
    <property type="entry name" value="PAS domain"/>
    <property type="match status" value="1"/>
</dbReference>
<comment type="subcellular location">
    <subcellularLocation>
        <location evidence="1">Cell membrane</location>
        <topology evidence="1">Multi-pass membrane protein</topology>
    </subcellularLocation>
</comment>
<dbReference type="SMART" id="SM00283">
    <property type="entry name" value="MA"/>
    <property type="match status" value="1"/>
</dbReference>
<evidence type="ECO:0000256" key="8">
    <source>
        <dbReference type="ARBA" id="ARBA00029447"/>
    </source>
</evidence>
<reference evidence="14 15" key="2">
    <citation type="submission" date="2015-12" db="EMBL/GenBank/DDBJ databases">
        <title>Draft Genome Sequence of Desulfitobacterium hafniense Strain DH, a Sulfate-reducing Bacterium Isolated from Paddy Soils.</title>
        <authorList>
            <person name="Bao P."/>
            <person name="Zhang X."/>
            <person name="Li G."/>
        </authorList>
    </citation>
    <scope>NUCLEOTIDE SEQUENCE [LARGE SCALE GENOMIC DNA]</scope>
    <source>
        <strain evidence="14 15">DH</strain>
    </source>
</reference>
<dbReference type="InterPro" id="IPR033479">
    <property type="entry name" value="dCache_1"/>
</dbReference>
<dbReference type="CDD" id="cd12914">
    <property type="entry name" value="PDC1_DGC_like"/>
    <property type="match status" value="1"/>
</dbReference>
<evidence type="ECO:0000256" key="10">
    <source>
        <dbReference type="SAM" id="Phobius"/>
    </source>
</evidence>
<evidence type="ECO:0000313" key="15">
    <source>
        <dbReference type="Proteomes" id="UP000054623"/>
    </source>
</evidence>
<evidence type="ECO:0000256" key="4">
    <source>
        <dbReference type="ARBA" id="ARBA00022692"/>
    </source>
</evidence>
<dbReference type="Gene3D" id="1.10.287.950">
    <property type="entry name" value="Methyl-accepting chemotaxis protein"/>
    <property type="match status" value="1"/>
</dbReference>
<evidence type="ECO:0000256" key="5">
    <source>
        <dbReference type="ARBA" id="ARBA00022989"/>
    </source>
</evidence>
<evidence type="ECO:0000313" key="13">
    <source>
        <dbReference type="EMBL" id="CDX02056.1"/>
    </source>
</evidence>
<keyword evidence="5 10" id="KW-1133">Transmembrane helix</keyword>
<name>A0A098B2F8_DESHA</name>
<dbReference type="InterPro" id="IPR003660">
    <property type="entry name" value="HAMP_dom"/>
</dbReference>
<dbReference type="GO" id="GO:0007165">
    <property type="term" value="P:signal transduction"/>
    <property type="evidence" value="ECO:0007669"/>
    <property type="project" value="UniProtKB-KW"/>
</dbReference>
<feature type="domain" description="Methyl-accepting transducer" evidence="11">
    <location>
        <begin position="392"/>
        <end position="628"/>
    </location>
</feature>
<keyword evidence="4 10" id="KW-0812">Transmembrane</keyword>
<dbReference type="PATRIC" id="fig|49338.4.peg.2337"/>
<comment type="similarity">
    <text evidence="8">Belongs to the methyl-accepting chemotaxis (MCP) protein family.</text>
</comment>
<dbReference type="Pfam" id="PF00015">
    <property type="entry name" value="MCPsignal"/>
    <property type="match status" value="1"/>
</dbReference>
<dbReference type="SUPFAM" id="SSF58104">
    <property type="entry name" value="Methyl-accepting chemotaxis protein (MCP) signaling domain"/>
    <property type="match status" value="1"/>
</dbReference>
<evidence type="ECO:0000256" key="6">
    <source>
        <dbReference type="ARBA" id="ARBA00023136"/>
    </source>
</evidence>
<dbReference type="InterPro" id="IPR004089">
    <property type="entry name" value="MCPsignal_dom"/>
</dbReference>
<evidence type="ECO:0000256" key="2">
    <source>
        <dbReference type="ARBA" id="ARBA00022475"/>
    </source>
</evidence>
<evidence type="ECO:0000259" key="12">
    <source>
        <dbReference type="PROSITE" id="PS50885"/>
    </source>
</evidence>
<organism evidence="13">
    <name type="scientific">Desulfitobacterium hafniense</name>
    <name type="common">Desulfitobacterium frappieri</name>
    <dbReference type="NCBI Taxonomy" id="49338"/>
    <lineage>
        <taxon>Bacteria</taxon>
        <taxon>Bacillati</taxon>
        <taxon>Bacillota</taxon>
        <taxon>Clostridia</taxon>
        <taxon>Eubacteriales</taxon>
        <taxon>Desulfitobacteriaceae</taxon>
        <taxon>Desulfitobacterium</taxon>
    </lineage>
</organism>
<evidence type="ECO:0000259" key="11">
    <source>
        <dbReference type="PROSITE" id="PS50111"/>
    </source>
</evidence>
<dbReference type="CDD" id="cd12912">
    <property type="entry name" value="PDC2_MCP_like"/>
    <property type="match status" value="1"/>
</dbReference>
<dbReference type="Proteomes" id="UP000054623">
    <property type="component" value="Unassembled WGS sequence"/>
</dbReference>
<evidence type="ECO:0000256" key="9">
    <source>
        <dbReference type="PROSITE-ProRule" id="PRU00284"/>
    </source>
</evidence>
<evidence type="ECO:0000256" key="7">
    <source>
        <dbReference type="ARBA" id="ARBA00023224"/>
    </source>
</evidence>
<feature type="transmembrane region" description="Helical" evidence="10">
    <location>
        <begin position="300"/>
        <end position="320"/>
    </location>
</feature>
<dbReference type="PROSITE" id="PS50885">
    <property type="entry name" value="HAMP"/>
    <property type="match status" value="1"/>
</dbReference>
<protein>
    <submittedName>
        <fullName evidence="13 14">Chemotaxis protein</fullName>
    </submittedName>
</protein>
<dbReference type="PANTHER" id="PTHR32089">
    <property type="entry name" value="METHYL-ACCEPTING CHEMOTAXIS PROTEIN MCPB"/>
    <property type="match status" value="1"/>
</dbReference>
<dbReference type="RefSeq" id="WP_018305872.1">
    <property type="nucleotide sequence ID" value="NZ_JAYFNZ010000008.1"/>
</dbReference>
<dbReference type="Pfam" id="PF02743">
    <property type="entry name" value="dCache_1"/>
    <property type="match status" value="1"/>
</dbReference>
<accession>A0A098B2F8</accession>
<dbReference type="PROSITE" id="PS50111">
    <property type="entry name" value="CHEMOTAXIS_TRANSDUC_2"/>
    <property type="match status" value="1"/>
</dbReference>
<dbReference type="EMBL" id="LK996017">
    <property type="protein sequence ID" value="CDX02056.1"/>
    <property type="molecule type" value="Genomic_DNA"/>
</dbReference>
<dbReference type="GO" id="GO:0005886">
    <property type="term" value="C:plasma membrane"/>
    <property type="evidence" value="ECO:0007669"/>
    <property type="project" value="UniProtKB-SubCell"/>
</dbReference>
<keyword evidence="3" id="KW-0145">Chemotaxis</keyword>
<reference evidence="13" key="1">
    <citation type="submission" date="2014-07" db="EMBL/GenBank/DDBJ databases">
        <authorList>
            <person name="Hornung V.Bastian."/>
        </authorList>
    </citation>
    <scope>NUCLEOTIDE SEQUENCE</scope>
    <source>
        <strain evidence="13">PCE-S</strain>
    </source>
</reference>
<evidence type="ECO:0000256" key="3">
    <source>
        <dbReference type="ARBA" id="ARBA00022500"/>
    </source>
</evidence>
<feature type="domain" description="HAMP" evidence="12">
    <location>
        <begin position="320"/>
        <end position="373"/>
    </location>
</feature>
<dbReference type="Gene3D" id="6.10.340.10">
    <property type="match status" value="1"/>
</dbReference>
<proteinExistence type="inferred from homology"/>